<dbReference type="STRING" id="1801990.A2V69_01250"/>
<dbReference type="Pfam" id="PF01424">
    <property type="entry name" value="R3H"/>
    <property type="match status" value="1"/>
</dbReference>
<protein>
    <recommendedName>
        <fullName evidence="6">R3H domain-containing protein</fullName>
    </recommendedName>
</protein>
<dbReference type="InterPro" id="IPR036867">
    <property type="entry name" value="R3H_dom_sf"/>
</dbReference>
<proteinExistence type="predicted"/>
<dbReference type="Gene3D" id="3.30.1370.50">
    <property type="entry name" value="R3H-like domain"/>
    <property type="match status" value="1"/>
</dbReference>
<dbReference type="Gene3D" id="3.30.300.20">
    <property type="match status" value="1"/>
</dbReference>
<dbReference type="GO" id="GO:0046872">
    <property type="term" value="F:metal ion binding"/>
    <property type="evidence" value="ECO:0007669"/>
    <property type="project" value="InterPro"/>
</dbReference>
<dbReference type="InterPro" id="IPR001374">
    <property type="entry name" value="R3H_dom"/>
</dbReference>
<evidence type="ECO:0000259" key="3">
    <source>
        <dbReference type="PROSITE" id="PS51061"/>
    </source>
</evidence>
<evidence type="ECO:0000313" key="5">
    <source>
        <dbReference type="Proteomes" id="UP000177810"/>
    </source>
</evidence>
<dbReference type="InterPro" id="IPR011761">
    <property type="entry name" value="ATP-grasp"/>
</dbReference>
<dbReference type="PANTHER" id="PTHR35800">
    <property type="entry name" value="PROTEIN JAG"/>
    <property type="match status" value="1"/>
</dbReference>
<feature type="domain" description="R3H" evidence="3">
    <location>
        <begin position="88"/>
        <end position="154"/>
    </location>
</feature>
<dbReference type="Proteomes" id="UP000177810">
    <property type="component" value="Unassembled WGS sequence"/>
</dbReference>
<evidence type="ECO:0000313" key="4">
    <source>
        <dbReference type="EMBL" id="OGZ32075.1"/>
    </source>
</evidence>
<dbReference type="EMBL" id="MHMT01000026">
    <property type="protein sequence ID" value="OGZ32075.1"/>
    <property type="molecule type" value="Genomic_DNA"/>
</dbReference>
<keyword evidence="1" id="KW-0067">ATP-binding</keyword>
<dbReference type="PANTHER" id="PTHR35800:SF1">
    <property type="entry name" value="RNA-BINDING PROTEIN KHPB"/>
    <property type="match status" value="1"/>
</dbReference>
<evidence type="ECO:0000259" key="2">
    <source>
        <dbReference type="PROSITE" id="PS50975"/>
    </source>
</evidence>
<dbReference type="InterPro" id="IPR034079">
    <property type="entry name" value="R3H_KhpB"/>
</dbReference>
<gene>
    <name evidence="4" type="ORF">A2V69_01250</name>
</gene>
<dbReference type="CDD" id="cd02644">
    <property type="entry name" value="R3H_jag"/>
    <property type="match status" value="1"/>
</dbReference>
<name>A0A1G2F202_9BACT</name>
<organism evidence="4 5">
    <name type="scientific">Candidatus Portnoybacteria bacterium RBG_13_40_8</name>
    <dbReference type="NCBI Taxonomy" id="1801990"/>
    <lineage>
        <taxon>Bacteria</taxon>
        <taxon>Candidatus Portnoyibacteriota</taxon>
    </lineage>
</organism>
<feature type="domain" description="ATP-grasp" evidence="2">
    <location>
        <begin position="2"/>
        <end position="69"/>
    </location>
</feature>
<dbReference type="AlphaFoldDB" id="A0A1G2F202"/>
<dbReference type="SMART" id="SM00393">
    <property type="entry name" value="R3H"/>
    <property type="match status" value="1"/>
</dbReference>
<dbReference type="SUPFAM" id="SSF82708">
    <property type="entry name" value="R3H domain"/>
    <property type="match status" value="1"/>
</dbReference>
<dbReference type="GO" id="GO:0005524">
    <property type="term" value="F:ATP binding"/>
    <property type="evidence" value="ECO:0007669"/>
    <property type="project" value="UniProtKB-UniRule"/>
</dbReference>
<evidence type="ECO:0008006" key="6">
    <source>
        <dbReference type="Google" id="ProtNLM"/>
    </source>
</evidence>
<evidence type="ECO:0000256" key="1">
    <source>
        <dbReference type="PROSITE-ProRule" id="PRU00409"/>
    </source>
</evidence>
<reference evidence="4 5" key="1">
    <citation type="journal article" date="2016" name="Nat. Commun.">
        <title>Thousands of microbial genomes shed light on interconnected biogeochemical processes in an aquifer system.</title>
        <authorList>
            <person name="Anantharaman K."/>
            <person name="Brown C.T."/>
            <person name="Hug L.A."/>
            <person name="Sharon I."/>
            <person name="Castelle C.J."/>
            <person name="Probst A.J."/>
            <person name="Thomas B.C."/>
            <person name="Singh A."/>
            <person name="Wilkins M.J."/>
            <person name="Karaoz U."/>
            <person name="Brodie E.L."/>
            <person name="Williams K.H."/>
            <person name="Hubbard S.S."/>
            <person name="Banfield J.F."/>
        </authorList>
    </citation>
    <scope>NUCLEOTIDE SEQUENCE [LARGE SCALE GENOMIC DNA]</scope>
</reference>
<dbReference type="InterPro" id="IPR015946">
    <property type="entry name" value="KH_dom-like_a/b"/>
</dbReference>
<keyword evidence="1" id="KW-0547">Nucleotide-binding</keyword>
<sequence length="154" mass="17815">MEKIKKIINEILQAMGIEEVAIDIKKDNSLKDKETILIELELNPKDAKSFLSEVGSGLNALQHLLRVLSFKDNPGQTLLLLDINSFRKEREKFLTELAQKAAQRVRRTKNPIFLEPMSAYERRFIHLRLAEYPDIATESIGEEPERKIVVRLYP</sequence>
<dbReference type="PROSITE" id="PS51061">
    <property type="entry name" value="R3H"/>
    <property type="match status" value="1"/>
</dbReference>
<accession>A0A1G2F202</accession>
<comment type="caution">
    <text evidence="4">The sequence shown here is derived from an EMBL/GenBank/DDBJ whole genome shotgun (WGS) entry which is preliminary data.</text>
</comment>
<dbReference type="PROSITE" id="PS50975">
    <property type="entry name" value="ATP_GRASP"/>
    <property type="match status" value="1"/>
</dbReference>
<dbReference type="GO" id="GO:0003723">
    <property type="term" value="F:RNA binding"/>
    <property type="evidence" value="ECO:0007669"/>
    <property type="project" value="InterPro"/>
</dbReference>
<dbReference type="InterPro" id="IPR039247">
    <property type="entry name" value="KhpB"/>
</dbReference>